<dbReference type="EMBL" id="JAEPRD010000102">
    <property type="protein sequence ID" value="KAG2198972.1"/>
    <property type="molecule type" value="Genomic_DNA"/>
</dbReference>
<dbReference type="PANTHER" id="PTHR32123:SF9">
    <property type="entry name" value="PROTEIN SPINDLY"/>
    <property type="match status" value="1"/>
</dbReference>
<dbReference type="AlphaFoldDB" id="A0A8H7QV78"/>
<sequence>MSTKTLNINVNGFFKNHAMKNIPREPASPTLSTSSFSWITQRPAAEVKQLFKSTFNALVEKEKDLKLAAEVGKSLLENNTVLQHQYHALQNEFDLHQQESNRLLQTKLESNENVIISLESQNAELVKKYEATLESSEKISRQNNSSQQKLMDQVNELYQSLEQAYEKIQEHEDYRQDYLKKMIVKEINIVNTPTAIISTTEEFNELSHKIEHMMGQNQQLFKAKDQIQHQFQDTIFELEQLKSQFNQVQQTKEQISLLENKFQYQENHIHELTTLIEEYRLNLTNDCHSSMPSLMIESHSHASSDDDDDYERFDTLPQHIKGNSLHSELQLAFDNDKNQHDLRTFDQDSSMMLAETPTRICRKRRSRQAIYPSLRIDDSLIAPAYRKNIPTTAMVVHKPCGLVDRIVQAPYNSIYL</sequence>
<dbReference type="InterPro" id="IPR051149">
    <property type="entry name" value="Spindly/BICDR_Dynein_Adapter"/>
</dbReference>
<evidence type="ECO:0000256" key="2">
    <source>
        <dbReference type="SAM" id="Coils"/>
    </source>
</evidence>
<keyword evidence="4" id="KW-1185">Reference proteome</keyword>
<accession>A0A8H7QV78</accession>
<dbReference type="OrthoDB" id="2255395at2759"/>
<evidence type="ECO:0000256" key="1">
    <source>
        <dbReference type="ARBA" id="ARBA00023054"/>
    </source>
</evidence>
<dbReference type="PANTHER" id="PTHR32123">
    <property type="entry name" value="BICD FAMILY-LIKE CARGO ADAPTER"/>
    <property type="match status" value="1"/>
</dbReference>
<comment type="caution">
    <text evidence="3">The sequence shown here is derived from an EMBL/GenBank/DDBJ whole genome shotgun (WGS) entry which is preliminary data.</text>
</comment>
<feature type="coiled-coil region" evidence="2">
    <location>
        <begin position="108"/>
        <end position="181"/>
    </location>
</feature>
<proteinExistence type="predicted"/>
<evidence type="ECO:0000313" key="4">
    <source>
        <dbReference type="Proteomes" id="UP000603453"/>
    </source>
</evidence>
<name>A0A8H7QV78_9FUNG</name>
<reference evidence="3" key="1">
    <citation type="submission" date="2020-12" db="EMBL/GenBank/DDBJ databases">
        <title>Metabolic potential, ecology and presence of endohyphal bacteria is reflected in genomic diversity of Mucoromycotina.</title>
        <authorList>
            <person name="Muszewska A."/>
            <person name="Okrasinska A."/>
            <person name="Steczkiewicz K."/>
            <person name="Drgas O."/>
            <person name="Orlowska M."/>
            <person name="Perlinska-Lenart U."/>
            <person name="Aleksandrzak-Piekarczyk T."/>
            <person name="Szatraj K."/>
            <person name="Zielenkiewicz U."/>
            <person name="Pilsyk S."/>
            <person name="Malc E."/>
            <person name="Mieczkowski P."/>
            <person name="Kruszewska J.S."/>
            <person name="Biernat P."/>
            <person name="Pawlowska J."/>
        </authorList>
    </citation>
    <scope>NUCLEOTIDE SEQUENCE</scope>
    <source>
        <strain evidence="3">WA0000017839</strain>
    </source>
</reference>
<protein>
    <submittedName>
        <fullName evidence="3">Uncharacterized protein</fullName>
    </submittedName>
</protein>
<organism evidence="3 4">
    <name type="scientific">Mucor saturninus</name>
    <dbReference type="NCBI Taxonomy" id="64648"/>
    <lineage>
        <taxon>Eukaryota</taxon>
        <taxon>Fungi</taxon>
        <taxon>Fungi incertae sedis</taxon>
        <taxon>Mucoromycota</taxon>
        <taxon>Mucoromycotina</taxon>
        <taxon>Mucoromycetes</taxon>
        <taxon>Mucorales</taxon>
        <taxon>Mucorineae</taxon>
        <taxon>Mucoraceae</taxon>
        <taxon>Mucor</taxon>
    </lineage>
</organism>
<gene>
    <name evidence="3" type="ORF">INT47_013156</name>
</gene>
<dbReference type="Proteomes" id="UP000603453">
    <property type="component" value="Unassembled WGS sequence"/>
</dbReference>
<evidence type="ECO:0000313" key="3">
    <source>
        <dbReference type="EMBL" id="KAG2198972.1"/>
    </source>
</evidence>
<feature type="non-terminal residue" evidence="3">
    <location>
        <position position="1"/>
    </location>
</feature>
<keyword evidence="1 2" id="KW-0175">Coiled coil</keyword>